<dbReference type="AlphaFoldDB" id="A0A174L880"/>
<protein>
    <submittedName>
        <fullName evidence="9">Putative ABC transport system, membrane protein</fullName>
    </submittedName>
</protein>
<feature type="transmembrane region" description="Helical" evidence="6">
    <location>
        <begin position="337"/>
        <end position="362"/>
    </location>
</feature>
<keyword evidence="5 6" id="KW-0472">Membrane</keyword>
<feature type="transmembrane region" description="Helical" evidence="6">
    <location>
        <begin position="288"/>
        <end position="317"/>
    </location>
</feature>
<proteinExistence type="predicted"/>
<evidence type="ECO:0000256" key="1">
    <source>
        <dbReference type="ARBA" id="ARBA00004651"/>
    </source>
</evidence>
<name>A0A174L880_9BACE</name>
<feature type="transmembrane region" description="Helical" evidence="6">
    <location>
        <begin position="433"/>
        <end position="454"/>
    </location>
</feature>
<dbReference type="Pfam" id="PF02687">
    <property type="entry name" value="FtsX"/>
    <property type="match status" value="2"/>
</dbReference>
<dbReference type="Proteomes" id="UP000095725">
    <property type="component" value="Unassembled WGS sequence"/>
</dbReference>
<sequence length="799" mass="91866">MIRHYLKVAFRNLLKYKTQNIISIIGLAVGLLCFCICMYCSRFVETTNHCFSNYTRIVELNLYDYQTEIYFSGTQVALSEELRTWAMGEVEAISCMTYSRERSYLAEISEEKSLPYELETIEIDTLYNKVFTPQIVAGNWKTASRTSNAVILSESTAIKIFGKIESAIGKHLTLARRLHTSPESTPKTGGIVYTVQAVMKDIPLNNGFSFMTHTDAMVLNDSEGLFRSTKRHDMTGARTYVLLSPNTNIAELEQQFAKRNYSYTMYNQSYAVVANYISDRAQKKGAFVLGWVTGIVGTLILLVGLINFFHFLIGSFLNRTKEYSIMKMAGCNWKQQFCLLFVQSLIVVVISSFLVIWGIELIGNRMDFSLQGITMTFPPEILLIHAMQYIILLILLCAAICLFVSVRIRRISIQTGIHGGVNKRRGKQWGRNLMLGIQFFICWIFVSFTVALFLQSEKTTQTLFHTLNQKEKEAILSIPLDYSFMKNEEKLSVVERFQQHAGVKDVLLADIAYTQGVSGNLLMTEKGNDNSWTDINIMCVPLNFFAFMNIPIEEGRTIRTKNDLVMDKVWQNKQKKNVIGMNFYDQNNDYTVCGVCTPFQTDVHYHSGGYAFMLYDPSEYVGHCYVKCYPEQQKEVVKWIEKIRREVLPENISYQVRTFQDDLYEIQAMEYMLKDTILFFAIVSIIITLLGVYSSITLDTERRQKEVAIRKVNGAGMSHIIWLFARLYITLLMVTAALSFPLVYLVLQLWKQIYTVFFNCGFWFWTGIFISVAMITALTIWFRILKIARVNPVESIKNE</sequence>
<keyword evidence="2" id="KW-1003">Cell membrane</keyword>
<gene>
    <name evidence="9" type="ORF">ERS852494_01751</name>
    <name evidence="10" type="ORF">ERS852558_02231</name>
</gene>
<evidence type="ECO:0000256" key="3">
    <source>
        <dbReference type="ARBA" id="ARBA00022692"/>
    </source>
</evidence>
<feature type="transmembrane region" description="Helical" evidence="6">
    <location>
        <begin position="727"/>
        <end position="750"/>
    </location>
</feature>
<dbReference type="Proteomes" id="UP000095657">
    <property type="component" value="Unassembled WGS sequence"/>
</dbReference>
<feature type="domain" description="ABC3 transporter permease C-terminal" evidence="7">
    <location>
        <begin position="679"/>
        <end position="792"/>
    </location>
</feature>
<evidence type="ECO:0000259" key="8">
    <source>
        <dbReference type="Pfam" id="PF12704"/>
    </source>
</evidence>
<dbReference type="EMBL" id="CZBL01000008">
    <property type="protein sequence ID" value="CUQ22330.1"/>
    <property type="molecule type" value="Genomic_DNA"/>
</dbReference>
<evidence type="ECO:0000313" key="10">
    <source>
        <dbReference type="EMBL" id="CUQ22330.1"/>
    </source>
</evidence>
<dbReference type="GO" id="GO:0005886">
    <property type="term" value="C:plasma membrane"/>
    <property type="evidence" value="ECO:0007669"/>
    <property type="project" value="UniProtKB-SubCell"/>
</dbReference>
<feature type="transmembrane region" description="Helical" evidence="6">
    <location>
        <begin position="677"/>
        <end position="696"/>
    </location>
</feature>
<dbReference type="STRING" id="47678.ERS852494_01751"/>
<evidence type="ECO:0000256" key="6">
    <source>
        <dbReference type="SAM" id="Phobius"/>
    </source>
</evidence>
<accession>A0A174L880</accession>
<dbReference type="InterPro" id="IPR050250">
    <property type="entry name" value="Macrolide_Exporter_MacB"/>
</dbReference>
<dbReference type="InterPro" id="IPR003838">
    <property type="entry name" value="ABC3_permease_C"/>
</dbReference>
<evidence type="ECO:0000259" key="7">
    <source>
        <dbReference type="Pfam" id="PF02687"/>
    </source>
</evidence>
<dbReference type="Pfam" id="PF12704">
    <property type="entry name" value="MacB_PCD"/>
    <property type="match status" value="1"/>
</dbReference>
<organism evidence="9 11">
    <name type="scientific">Bacteroides caccae</name>
    <dbReference type="NCBI Taxonomy" id="47678"/>
    <lineage>
        <taxon>Bacteria</taxon>
        <taxon>Pseudomonadati</taxon>
        <taxon>Bacteroidota</taxon>
        <taxon>Bacteroidia</taxon>
        <taxon>Bacteroidales</taxon>
        <taxon>Bacteroidaceae</taxon>
        <taxon>Bacteroides</taxon>
    </lineage>
</organism>
<evidence type="ECO:0000256" key="2">
    <source>
        <dbReference type="ARBA" id="ARBA00022475"/>
    </source>
</evidence>
<comment type="subcellular location">
    <subcellularLocation>
        <location evidence="1">Cell membrane</location>
        <topology evidence="1">Multi-pass membrane protein</topology>
    </subcellularLocation>
</comment>
<evidence type="ECO:0000313" key="11">
    <source>
        <dbReference type="Proteomes" id="UP000095657"/>
    </source>
</evidence>
<feature type="transmembrane region" description="Helical" evidence="6">
    <location>
        <begin position="382"/>
        <end position="404"/>
    </location>
</feature>
<evidence type="ECO:0000313" key="12">
    <source>
        <dbReference type="Proteomes" id="UP000095725"/>
    </source>
</evidence>
<dbReference type="EMBL" id="CZAI01000003">
    <property type="protein sequence ID" value="CUP20343.1"/>
    <property type="molecule type" value="Genomic_DNA"/>
</dbReference>
<reference evidence="11 12" key="1">
    <citation type="submission" date="2015-09" db="EMBL/GenBank/DDBJ databases">
        <authorList>
            <consortium name="Pathogen Informatics"/>
        </authorList>
    </citation>
    <scope>NUCLEOTIDE SEQUENCE [LARGE SCALE GENOMIC DNA]</scope>
    <source>
        <strain evidence="9 11">2789STDY5834880</strain>
        <strain evidence="10 12">2789STDY5834946</strain>
    </source>
</reference>
<keyword evidence="4 6" id="KW-1133">Transmembrane helix</keyword>
<keyword evidence="3 6" id="KW-0812">Transmembrane</keyword>
<evidence type="ECO:0000256" key="4">
    <source>
        <dbReference type="ARBA" id="ARBA00022989"/>
    </source>
</evidence>
<dbReference type="RefSeq" id="WP_055171338.1">
    <property type="nucleotide sequence ID" value="NZ_CP081920.1"/>
</dbReference>
<dbReference type="InterPro" id="IPR025857">
    <property type="entry name" value="MacB_PCD"/>
</dbReference>
<dbReference type="PANTHER" id="PTHR30572:SF18">
    <property type="entry name" value="ABC-TYPE MACROLIDE FAMILY EXPORT SYSTEM PERMEASE COMPONENT 2"/>
    <property type="match status" value="1"/>
</dbReference>
<feature type="transmembrane region" description="Helical" evidence="6">
    <location>
        <begin position="762"/>
        <end position="782"/>
    </location>
</feature>
<feature type="domain" description="ABC3 transporter permease C-terminal" evidence="7">
    <location>
        <begin position="295"/>
        <end position="413"/>
    </location>
</feature>
<dbReference type="GO" id="GO:0022857">
    <property type="term" value="F:transmembrane transporter activity"/>
    <property type="evidence" value="ECO:0007669"/>
    <property type="project" value="TreeGrafter"/>
</dbReference>
<feature type="domain" description="MacB-like periplasmic core" evidence="8">
    <location>
        <begin position="22"/>
        <end position="257"/>
    </location>
</feature>
<feature type="transmembrane region" description="Helical" evidence="6">
    <location>
        <begin position="21"/>
        <end position="44"/>
    </location>
</feature>
<dbReference type="PANTHER" id="PTHR30572">
    <property type="entry name" value="MEMBRANE COMPONENT OF TRANSPORTER-RELATED"/>
    <property type="match status" value="1"/>
</dbReference>
<evidence type="ECO:0000256" key="5">
    <source>
        <dbReference type="ARBA" id="ARBA00023136"/>
    </source>
</evidence>
<evidence type="ECO:0000313" key="9">
    <source>
        <dbReference type="EMBL" id="CUP20343.1"/>
    </source>
</evidence>